<evidence type="ECO:0000256" key="1">
    <source>
        <dbReference type="ARBA" id="ARBA00023172"/>
    </source>
</evidence>
<keyword evidence="3" id="KW-1185">Reference proteome</keyword>
<evidence type="ECO:0000313" key="3">
    <source>
        <dbReference type="Proteomes" id="UP001165653"/>
    </source>
</evidence>
<dbReference type="InterPro" id="IPR011010">
    <property type="entry name" value="DNA_brk_join_enz"/>
</dbReference>
<sequence>MVPYFAICYFAGLRPDSEARALRFEHIDWKEGHIKVDVTKTNDGPNRYVEIEKPLRAWLRSWMRRKGPIVPDNFAKRRRRLIYGYYTTPGATLADEAKWKQLVPWGHDITRHSYDSYWEAANRGKAGSRERIMSNMGHRDFKTQECTEPGGG</sequence>
<gene>
    <name evidence="2" type="ORF">OJ996_15475</name>
</gene>
<dbReference type="SUPFAM" id="SSF56349">
    <property type="entry name" value="DNA breaking-rejoining enzymes"/>
    <property type="match status" value="1"/>
</dbReference>
<dbReference type="InterPro" id="IPR013762">
    <property type="entry name" value="Integrase-like_cat_sf"/>
</dbReference>
<reference evidence="2" key="1">
    <citation type="submission" date="2022-10" db="EMBL/GenBank/DDBJ databases">
        <title>Luteolibacter sp. GHJ8, whole genome shotgun sequencing project.</title>
        <authorList>
            <person name="Zhao G."/>
            <person name="Shen L."/>
        </authorList>
    </citation>
    <scope>NUCLEOTIDE SEQUENCE</scope>
    <source>
        <strain evidence="2">GHJ8</strain>
    </source>
</reference>
<dbReference type="CDD" id="cd00397">
    <property type="entry name" value="DNA_BRE_C"/>
    <property type="match status" value="1"/>
</dbReference>
<proteinExistence type="predicted"/>
<evidence type="ECO:0000313" key="2">
    <source>
        <dbReference type="EMBL" id="MCW1914988.1"/>
    </source>
</evidence>
<organism evidence="2 3">
    <name type="scientific">Luteolibacter rhizosphaerae</name>
    <dbReference type="NCBI Taxonomy" id="2989719"/>
    <lineage>
        <taxon>Bacteria</taxon>
        <taxon>Pseudomonadati</taxon>
        <taxon>Verrucomicrobiota</taxon>
        <taxon>Verrucomicrobiia</taxon>
        <taxon>Verrucomicrobiales</taxon>
        <taxon>Verrucomicrobiaceae</taxon>
        <taxon>Luteolibacter</taxon>
    </lineage>
</organism>
<dbReference type="Gene3D" id="1.10.443.10">
    <property type="entry name" value="Intergrase catalytic core"/>
    <property type="match status" value="1"/>
</dbReference>
<accession>A0ABT3G5A0</accession>
<name>A0ABT3G5A0_9BACT</name>
<dbReference type="EMBL" id="JAPDDR010000008">
    <property type="protein sequence ID" value="MCW1914988.1"/>
    <property type="molecule type" value="Genomic_DNA"/>
</dbReference>
<protein>
    <submittedName>
        <fullName evidence="2">Site-specific integrase</fullName>
    </submittedName>
</protein>
<dbReference type="Proteomes" id="UP001165653">
    <property type="component" value="Unassembled WGS sequence"/>
</dbReference>
<comment type="caution">
    <text evidence="2">The sequence shown here is derived from an EMBL/GenBank/DDBJ whole genome shotgun (WGS) entry which is preliminary data.</text>
</comment>
<keyword evidence="1" id="KW-0233">DNA recombination</keyword>
<dbReference type="RefSeq" id="WP_264514530.1">
    <property type="nucleotide sequence ID" value="NZ_JAPDDR010000008.1"/>
</dbReference>